<organism evidence="1 2">
    <name type="scientific">Tunturiibacter lichenicola</name>
    <dbReference type="NCBI Taxonomy" id="2051959"/>
    <lineage>
        <taxon>Bacteria</taxon>
        <taxon>Pseudomonadati</taxon>
        <taxon>Acidobacteriota</taxon>
        <taxon>Terriglobia</taxon>
        <taxon>Terriglobales</taxon>
        <taxon>Acidobacteriaceae</taxon>
        <taxon>Tunturiibacter</taxon>
    </lineage>
</organism>
<dbReference type="Proteomes" id="UP000534186">
    <property type="component" value="Unassembled WGS sequence"/>
</dbReference>
<gene>
    <name evidence="1" type="ORF">HDF12_000042</name>
</gene>
<evidence type="ECO:0000313" key="1">
    <source>
        <dbReference type="EMBL" id="NYF49677.1"/>
    </source>
</evidence>
<evidence type="ECO:0000313" key="2">
    <source>
        <dbReference type="Proteomes" id="UP000534186"/>
    </source>
</evidence>
<comment type="caution">
    <text evidence="1">The sequence shown here is derived from an EMBL/GenBank/DDBJ whole genome shotgun (WGS) entry which is preliminary data.</text>
</comment>
<protein>
    <submittedName>
        <fullName evidence="1">Uncharacterized protein</fullName>
    </submittedName>
</protein>
<sequence length="225" mass="25812">MKLSRQTRARLAWIKSFFKASWRFEDYPIDYIDQGESSSDLPERLQKKRWRADLLGAYYLSGLGDDHRSALDDAKRKYTDFVATGQRMPRPGSKPKITFASDERVSRFPELRDNFIKEVLQLEWALVTDESSLWDFHTDTDNRNMYLKIAGVYGVDVSHIISANLADILNGIMDEIGTFPEDDISKAIRLGRDARARYNMGLPRTTVESVSITFLTGLLNYLTAN</sequence>
<proteinExistence type="predicted"/>
<dbReference type="EMBL" id="JACCCV010000001">
    <property type="protein sequence ID" value="NYF49677.1"/>
    <property type="molecule type" value="Genomic_DNA"/>
</dbReference>
<accession>A0A7Y9T165</accession>
<dbReference type="AlphaFoldDB" id="A0A7Y9T165"/>
<reference evidence="1 2" key="1">
    <citation type="submission" date="2020-07" db="EMBL/GenBank/DDBJ databases">
        <title>Genomic Encyclopedia of Type Strains, Phase IV (KMG-V): Genome sequencing to study the core and pangenomes of soil and plant-associated prokaryotes.</title>
        <authorList>
            <person name="Whitman W."/>
        </authorList>
    </citation>
    <scope>NUCLEOTIDE SEQUENCE [LARGE SCALE GENOMIC DNA]</scope>
    <source>
        <strain evidence="1 2">M8UP30</strain>
    </source>
</reference>
<name>A0A7Y9T165_9BACT</name>